<protein>
    <submittedName>
        <fullName evidence="1">Uncharacterized protein</fullName>
    </submittedName>
</protein>
<name>A0AAN9DKP9_9TELE</name>
<comment type="caution">
    <text evidence="1">The sequence shown here is derived from an EMBL/GenBank/DDBJ whole genome shotgun (WGS) entry which is preliminary data.</text>
</comment>
<dbReference type="AlphaFoldDB" id="A0AAN9DKP9"/>
<evidence type="ECO:0000313" key="2">
    <source>
        <dbReference type="Proteomes" id="UP001364617"/>
    </source>
</evidence>
<keyword evidence="2" id="KW-1185">Reference proteome</keyword>
<accession>A0AAN9DKP9</accession>
<proteinExistence type="predicted"/>
<evidence type="ECO:0000313" key="1">
    <source>
        <dbReference type="EMBL" id="KAK7174361.1"/>
    </source>
</evidence>
<organism evidence="1 2">
    <name type="scientific">Phoxinus phoxinus</name>
    <name type="common">Eurasian minnow</name>
    <dbReference type="NCBI Taxonomy" id="58324"/>
    <lineage>
        <taxon>Eukaryota</taxon>
        <taxon>Metazoa</taxon>
        <taxon>Chordata</taxon>
        <taxon>Craniata</taxon>
        <taxon>Vertebrata</taxon>
        <taxon>Euteleostomi</taxon>
        <taxon>Actinopterygii</taxon>
        <taxon>Neopterygii</taxon>
        <taxon>Teleostei</taxon>
        <taxon>Ostariophysi</taxon>
        <taxon>Cypriniformes</taxon>
        <taxon>Leuciscidae</taxon>
        <taxon>Phoxininae</taxon>
        <taxon>Phoxinus</taxon>
    </lineage>
</organism>
<dbReference type="Proteomes" id="UP001364617">
    <property type="component" value="Unassembled WGS sequence"/>
</dbReference>
<sequence>MSELFYCISWLVSTLRGRVGFAQ</sequence>
<reference evidence="1 2" key="1">
    <citation type="submission" date="2024-02" db="EMBL/GenBank/DDBJ databases">
        <title>Chromosome-level genome assembly of the Eurasian Minnow (Phoxinus phoxinus).</title>
        <authorList>
            <person name="Oriowo T.O."/>
            <person name="Martin S."/>
            <person name="Stange M."/>
            <person name="Chrysostomakis Y."/>
            <person name="Brown T."/>
            <person name="Winkler S."/>
            <person name="Kukowka S."/>
            <person name="Myers E.W."/>
            <person name="Bohne A."/>
        </authorList>
    </citation>
    <scope>NUCLEOTIDE SEQUENCE [LARGE SCALE GENOMIC DNA]</scope>
    <source>
        <strain evidence="1">ZFMK-TIS-60720</strain>
        <tissue evidence="1">Whole Organism</tissue>
    </source>
</reference>
<dbReference type="EMBL" id="JAYKXH010000002">
    <property type="protein sequence ID" value="KAK7174361.1"/>
    <property type="molecule type" value="Genomic_DNA"/>
</dbReference>
<gene>
    <name evidence="1" type="ORF">R3I93_001544</name>
</gene>